<organism evidence="9 10">
    <name type="scientific">Candidatus Nephthysia bennettiae</name>
    <dbReference type="NCBI Taxonomy" id="3127016"/>
    <lineage>
        <taxon>Bacteria</taxon>
        <taxon>Bacillati</taxon>
        <taxon>Candidatus Dormiibacterota</taxon>
        <taxon>Candidatus Dormibacteria</taxon>
        <taxon>Candidatus Dormibacterales</taxon>
        <taxon>Candidatus Dormibacteraceae</taxon>
        <taxon>Candidatus Nephthysia</taxon>
    </lineage>
</organism>
<evidence type="ECO:0000313" key="10">
    <source>
        <dbReference type="Proteomes" id="UP000612893"/>
    </source>
</evidence>
<dbReference type="PANTHER" id="PTHR43163">
    <property type="entry name" value="DIPEPTIDE TRANSPORT SYSTEM PERMEASE PROTEIN DPPB-RELATED"/>
    <property type="match status" value="1"/>
</dbReference>
<dbReference type="InterPro" id="IPR045621">
    <property type="entry name" value="BPD_transp_1_N"/>
</dbReference>
<sequence length="317" mass="34324">MIWKTIAWRLLAVIPTLLVSSAIVFFTLNLIPGHAATAFLGVYQTRQATEAFNQRYGLDRPLVVQYGDWVIHAVRGDFGRSLLSEIPIGPEVLSRIPITLELAVLSLLVALAIGLPLGILAATRHNRPADTALSLMGVAGMSVPNFVVATLLVLVFALDFHWVPPGGYVPIQQDPLRNLQLMALPALSLGVVSSTILFRILRASMIEVLEADYVRTALAKGVGYWTMVVRHALKNALVPFLTVAGIEFSALFGGAVIIEQIFLIPGLGSYVYSSIELRDYFVLLASVMVMTATVVLVNALVDIVVLVIDPRRSAGEA</sequence>
<evidence type="ECO:0000256" key="4">
    <source>
        <dbReference type="ARBA" id="ARBA00022692"/>
    </source>
</evidence>
<dbReference type="PROSITE" id="PS50928">
    <property type="entry name" value="ABC_TM1"/>
    <property type="match status" value="1"/>
</dbReference>
<feature type="transmembrane region" description="Helical" evidence="7">
    <location>
        <begin position="135"/>
        <end position="158"/>
    </location>
</feature>
<keyword evidence="10" id="KW-1185">Reference proteome</keyword>
<feature type="transmembrane region" description="Helical" evidence="7">
    <location>
        <begin position="282"/>
        <end position="308"/>
    </location>
</feature>
<evidence type="ECO:0000256" key="1">
    <source>
        <dbReference type="ARBA" id="ARBA00004651"/>
    </source>
</evidence>
<feature type="transmembrane region" description="Helical" evidence="7">
    <location>
        <begin position="237"/>
        <end position="262"/>
    </location>
</feature>
<dbReference type="InterPro" id="IPR035906">
    <property type="entry name" value="MetI-like_sf"/>
</dbReference>
<feature type="domain" description="ABC transmembrane type-1" evidence="8">
    <location>
        <begin position="96"/>
        <end position="301"/>
    </location>
</feature>
<proteinExistence type="inferred from homology"/>
<dbReference type="AlphaFoldDB" id="A0A934K4X6"/>
<keyword evidence="5 7" id="KW-1133">Transmembrane helix</keyword>
<comment type="similarity">
    <text evidence="7">Belongs to the binding-protein-dependent transport system permease family.</text>
</comment>
<keyword evidence="3" id="KW-1003">Cell membrane</keyword>
<dbReference type="Pfam" id="PF19300">
    <property type="entry name" value="BPD_transp_1_N"/>
    <property type="match status" value="1"/>
</dbReference>
<dbReference type="SUPFAM" id="SSF161098">
    <property type="entry name" value="MetI-like"/>
    <property type="match status" value="1"/>
</dbReference>
<keyword evidence="4 7" id="KW-0812">Transmembrane</keyword>
<dbReference type="Pfam" id="PF00528">
    <property type="entry name" value="BPD_transp_1"/>
    <property type="match status" value="1"/>
</dbReference>
<dbReference type="InterPro" id="IPR000515">
    <property type="entry name" value="MetI-like"/>
</dbReference>
<feature type="transmembrane region" description="Helical" evidence="7">
    <location>
        <begin position="102"/>
        <end position="123"/>
    </location>
</feature>
<dbReference type="EMBL" id="JAEKNR010000209">
    <property type="protein sequence ID" value="MBJ7600522.1"/>
    <property type="molecule type" value="Genomic_DNA"/>
</dbReference>
<comment type="caution">
    <text evidence="9">The sequence shown here is derived from an EMBL/GenBank/DDBJ whole genome shotgun (WGS) entry which is preliminary data.</text>
</comment>
<dbReference type="PANTHER" id="PTHR43163:SF6">
    <property type="entry name" value="DIPEPTIDE TRANSPORT SYSTEM PERMEASE PROTEIN DPPB-RELATED"/>
    <property type="match status" value="1"/>
</dbReference>
<keyword evidence="2 7" id="KW-0813">Transport</keyword>
<evidence type="ECO:0000256" key="2">
    <source>
        <dbReference type="ARBA" id="ARBA00022448"/>
    </source>
</evidence>
<name>A0A934K4X6_9BACT</name>
<evidence type="ECO:0000256" key="7">
    <source>
        <dbReference type="RuleBase" id="RU363032"/>
    </source>
</evidence>
<feature type="transmembrane region" description="Helical" evidence="7">
    <location>
        <begin position="178"/>
        <end position="198"/>
    </location>
</feature>
<evidence type="ECO:0000256" key="6">
    <source>
        <dbReference type="ARBA" id="ARBA00023136"/>
    </source>
</evidence>
<dbReference type="CDD" id="cd06261">
    <property type="entry name" value="TM_PBP2"/>
    <property type="match status" value="1"/>
</dbReference>
<dbReference type="GO" id="GO:0005886">
    <property type="term" value="C:plasma membrane"/>
    <property type="evidence" value="ECO:0007669"/>
    <property type="project" value="UniProtKB-SubCell"/>
</dbReference>
<dbReference type="RefSeq" id="WP_338204387.1">
    <property type="nucleotide sequence ID" value="NZ_JAEKNR010000209.1"/>
</dbReference>
<evidence type="ECO:0000256" key="3">
    <source>
        <dbReference type="ARBA" id="ARBA00022475"/>
    </source>
</evidence>
<protein>
    <submittedName>
        <fullName evidence="9">ABC transporter permease</fullName>
    </submittedName>
</protein>
<keyword evidence="6 7" id="KW-0472">Membrane</keyword>
<dbReference type="Gene3D" id="1.10.3720.10">
    <property type="entry name" value="MetI-like"/>
    <property type="match status" value="1"/>
</dbReference>
<accession>A0A934K4X6</accession>
<evidence type="ECO:0000259" key="8">
    <source>
        <dbReference type="PROSITE" id="PS50928"/>
    </source>
</evidence>
<gene>
    <name evidence="9" type="ORF">JF922_20940</name>
</gene>
<reference evidence="9" key="1">
    <citation type="submission" date="2020-10" db="EMBL/GenBank/DDBJ databases">
        <title>Ca. Dormibacterota MAGs.</title>
        <authorList>
            <person name="Montgomery K."/>
        </authorList>
    </citation>
    <scope>NUCLEOTIDE SEQUENCE [LARGE SCALE GENOMIC DNA]</scope>
    <source>
        <strain evidence="9">SC8812_S17_10</strain>
    </source>
</reference>
<comment type="subcellular location">
    <subcellularLocation>
        <location evidence="1 7">Cell membrane</location>
        <topology evidence="1 7">Multi-pass membrane protein</topology>
    </subcellularLocation>
</comment>
<evidence type="ECO:0000313" key="9">
    <source>
        <dbReference type="EMBL" id="MBJ7600522.1"/>
    </source>
</evidence>
<dbReference type="Proteomes" id="UP000612893">
    <property type="component" value="Unassembled WGS sequence"/>
</dbReference>
<evidence type="ECO:0000256" key="5">
    <source>
        <dbReference type="ARBA" id="ARBA00022989"/>
    </source>
</evidence>
<feature type="transmembrane region" description="Helical" evidence="7">
    <location>
        <begin position="7"/>
        <end position="31"/>
    </location>
</feature>